<proteinExistence type="predicted"/>
<keyword evidence="3" id="KW-1185">Reference proteome</keyword>
<dbReference type="CDD" id="cd06503">
    <property type="entry name" value="ATP-synt_Fo_b"/>
    <property type="match status" value="1"/>
</dbReference>
<evidence type="ECO:0000313" key="2">
    <source>
        <dbReference type="EMBL" id="QWQ37586.1"/>
    </source>
</evidence>
<organism evidence="2 3">
    <name type="scientific">Arthrobacter sunyaminii</name>
    <dbReference type="NCBI Taxonomy" id="2816859"/>
    <lineage>
        <taxon>Bacteria</taxon>
        <taxon>Bacillati</taxon>
        <taxon>Actinomycetota</taxon>
        <taxon>Actinomycetes</taxon>
        <taxon>Micrococcales</taxon>
        <taxon>Micrococcaceae</taxon>
        <taxon>Arthrobacter</taxon>
    </lineage>
</organism>
<evidence type="ECO:0000313" key="3">
    <source>
        <dbReference type="Proteomes" id="UP000680588"/>
    </source>
</evidence>
<reference evidence="2" key="1">
    <citation type="submission" date="2021-06" db="EMBL/GenBank/DDBJ databases">
        <title>Novel species in genus Arthrobacter.</title>
        <authorList>
            <person name="Zhang G."/>
        </authorList>
    </citation>
    <scope>NUCLEOTIDE SEQUENCE</scope>
    <source>
        <strain evidence="2">Zg-ZUI122</strain>
    </source>
</reference>
<dbReference type="EMBL" id="CP076456">
    <property type="protein sequence ID" value="QWQ37586.1"/>
    <property type="molecule type" value="Genomic_DNA"/>
</dbReference>
<protein>
    <submittedName>
        <fullName evidence="2">ATP synthase F0 subunit B</fullName>
    </submittedName>
</protein>
<evidence type="ECO:0000256" key="1">
    <source>
        <dbReference type="SAM" id="MobiDB-lite"/>
    </source>
</evidence>
<name>A0A975S860_9MICC</name>
<dbReference type="KEGG" id="asun:KG104_07660"/>
<feature type="region of interest" description="Disordered" evidence="1">
    <location>
        <begin position="45"/>
        <end position="77"/>
    </location>
</feature>
<gene>
    <name evidence="2" type="ORF">KG104_07660</name>
</gene>
<sequence length="175" mass="19302">MSRLPSGSEASLEPLRYALRRGADKEASRLAEDARAQSDAILSTARAEADEIRKTAEQQGREAARTEASGRSARIRRQARRTVLAQQEALRAELIQQVQQQAQELRSDPRYPRLLRILTERADSILGPMASVTESYKGGVTATAGSRHLDFSLPALAAQALENRAGEVHRLWDAE</sequence>
<dbReference type="AlphaFoldDB" id="A0A975S860"/>
<dbReference type="Proteomes" id="UP000680588">
    <property type="component" value="Chromosome"/>
</dbReference>
<dbReference type="RefSeq" id="WP_207346632.1">
    <property type="nucleotide sequence ID" value="NZ_CP076456.1"/>
</dbReference>
<feature type="compositionally biased region" description="Basic and acidic residues" evidence="1">
    <location>
        <begin position="47"/>
        <end position="65"/>
    </location>
</feature>
<accession>A0A975S860</accession>